<evidence type="ECO:0000256" key="4">
    <source>
        <dbReference type="PROSITE-ProRule" id="PRU00134"/>
    </source>
</evidence>
<gene>
    <name evidence="8" type="ORF">IWQ62_000595</name>
</gene>
<dbReference type="Pfam" id="PF01753">
    <property type="entry name" value="zf-MYND"/>
    <property type="match status" value="1"/>
</dbReference>
<keyword evidence="2 4" id="KW-0863">Zinc-finger</keyword>
<evidence type="ECO:0000256" key="2">
    <source>
        <dbReference type="ARBA" id="ARBA00022771"/>
    </source>
</evidence>
<feature type="region of interest" description="Disordered" evidence="5">
    <location>
        <begin position="1"/>
        <end position="22"/>
    </location>
</feature>
<dbReference type="InterPro" id="IPR046341">
    <property type="entry name" value="SET_dom_sf"/>
</dbReference>
<comment type="caution">
    <text evidence="8">The sequence shown here is derived from an EMBL/GenBank/DDBJ whole genome shotgun (WGS) entry which is preliminary data.</text>
</comment>
<dbReference type="SMART" id="SM00317">
    <property type="entry name" value="SET"/>
    <property type="match status" value="1"/>
</dbReference>
<evidence type="ECO:0000256" key="3">
    <source>
        <dbReference type="ARBA" id="ARBA00022833"/>
    </source>
</evidence>
<dbReference type="OrthoDB" id="265717at2759"/>
<dbReference type="Gene3D" id="6.10.140.2220">
    <property type="match status" value="1"/>
</dbReference>
<dbReference type="PANTHER" id="PTHR12197">
    <property type="entry name" value="HISTONE-LYSINE N-METHYLTRANSFERASE SMYD"/>
    <property type="match status" value="1"/>
</dbReference>
<organism evidence="8 9">
    <name type="scientific">Dispira parvispora</name>
    <dbReference type="NCBI Taxonomy" id="1520584"/>
    <lineage>
        <taxon>Eukaryota</taxon>
        <taxon>Fungi</taxon>
        <taxon>Fungi incertae sedis</taxon>
        <taxon>Zoopagomycota</taxon>
        <taxon>Kickxellomycotina</taxon>
        <taxon>Dimargaritomycetes</taxon>
        <taxon>Dimargaritales</taxon>
        <taxon>Dimargaritaceae</taxon>
        <taxon>Dispira</taxon>
    </lineage>
</organism>
<evidence type="ECO:0008006" key="10">
    <source>
        <dbReference type="Google" id="ProtNLM"/>
    </source>
</evidence>
<evidence type="ECO:0000313" key="8">
    <source>
        <dbReference type="EMBL" id="KAJ1969485.1"/>
    </source>
</evidence>
<evidence type="ECO:0000256" key="1">
    <source>
        <dbReference type="ARBA" id="ARBA00022723"/>
    </source>
</evidence>
<dbReference type="AlphaFoldDB" id="A0A9W8E5V7"/>
<dbReference type="GO" id="GO:0008270">
    <property type="term" value="F:zinc ion binding"/>
    <property type="evidence" value="ECO:0007669"/>
    <property type="project" value="UniProtKB-KW"/>
</dbReference>
<dbReference type="InterPro" id="IPR050869">
    <property type="entry name" value="H3K4_H4K5_MeTrfase"/>
</dbReference>
<dbReference type="Proteomes" id="UP001150925">
    <property type="component" value="Unassembled WGS sequence"/>
</dbReference>
<keyword evidence="9" id="KW-1185">Reference proteome</keyword>
<dbReference type="GO" id="GO:0005634">
    <property type="term" value="C:nucleus"/>
    <property type="evidence" value="ECO:0007669"/>
    <property type="project" value="TreeGrafter"/>
</dbReference>
<dbReference type="Gene3D" id="2.170.270.10">
    <property type="entry name" value="SET domain"/>
    <property type="match status" value="1"/>
</dbReference>
<evidence type="ECO:0000259" key="7">
    <source>
        <dbReference type="PROSITE" id="PS50865"/>
    </source>
</evidence>
<feature type="region of interest" description="Disordered" evidence="5">
    <location>
        <begin position="74"/>
        <end position="98"/>
    </location>
</feature>
<dbReference type="SUPFAM" id="SSF82199">
    <property type="entry name" value="SET domain"/>
    <property type="match status" value="1"/>
</dbReference>
<proteinExistence type="predicted"/>
<reference evidence="8" key="1">
    <citation type="submission" date="2022-07" db="EMBL/GenBank/DDBJ databases">
        <title>Phylogenomic reconstructions and comparative analyses of Kickxellomycotina fungi.</title>
        <authorList>
            <person name="Reynolds N.K."/>
            <person name="Stajich J.E."/>
            <person name="Barry K."/>
            <person name="Grigoriev I.V."/>
            <person name="Crous P."/>
            <person name="Smith M.E."/>
        </authorList>
    </citation>
    <scope>NUCLEOTIDE SEQUENCE</scope>
    <source>
        <strain evidence="8">RSA 1196</strain>
    </source>
</reference>
<dbReference type="PANTHER" id="PTHR12197:SF251">
    <property type="entry name" value="EG:BACR7C10.4 PROTEIN"/>
    <property type="match status" value="1"/>
</dbReference>
<protein>
    <recommendedName>
        <fullName evidence="10">SET domain-containing protein</fullName>
    </recommendedName>
</protein>
<evidence type="ECO:0000313" key="9">
    <source>
        <dbReference type="Proteomes" id="UP001150925"/>
    </source>
</evidence>
<evidence type="ECO:0000259" key="6">
    <source>
        <dbReference type="PROSITE" id="PS50280"/>
    </source>
</evidence>
<evidence type="ECO:0000256" key="5">
    <source>
        <dbReference type="SAM" id="MobiDB-lite"/>
    </source>
</evidence>
<feature type="domain" description="MYND-type" evidence="7">
    <location>
        <begin position="160"/>
        <end position="201"/>
    </location>
</feature>
<keyword evidence="3" id="KW-0862">Zinc</keyword>
<name>A0A9W8E5V7_9FUNG</name>
<sequence length="581" mass="64661">MPRNYRRKVLAVPDSADESKSAPLQTVAKETLSSIRIQNQCFAGERLSFRDINDDIVRQDSVVSRSALRKATRNPHCPVTLKPPVSPPITDQNAPEYDAPIATSKDPVYITTHPFPISVATFPGKGRGLVSETSIPQGRLIFEETAPTAVVTNAHLGDRCSYCGREKGLQQPLSRCKSCKKLHYCSRSCQLKDWPDHRSECAILASHSQVLPASVRLFHRLLRRPEHFTQACQAIDAMEGILEQLPLSKVSEAGQTVTITRQLLQEISLPSGRDLLHRYIKLTTHSFGWADSSLVAFGLTFLPNISLLNHHCNPNCAVLFEHRRAKLRTLRNISPGEELTISYIDTTLPTSWRQETLQDTYFFKCRCTLCSSPDLEMETLKTLFKCQNPSCSGSLSIPLDISELAELENVVSPNCPQCGNPVLPSTAEAWRAANQTLSQYRAASVTPSQTEARWVLETIQQTVCTTHHLAVEASQLCLAVGLTSPTCKSPDYQWLYHIASTLASTLHQILPGHSPLHSVYDYTVAKLLFLIRPSSLTAADSLFIRDTLRSLSITHGVNSDFYKSLSDSMSHLQLEKRYQAV</sequence>
<dbReference type="PROSITE" id="PS50865">
    <property type="entry name" value="ZF_MYND_2"/>
    <property type="match status" value="1"/>
</dbReference>
<dbReference type="Gene3D" id="1.10.220.160">
    <property type="match status" value="1"/>
</dbReference>
<dbReference type="EMBL" id="JANBPY010000054">
    <property type="protein sequence ID" value="KAJ1969485.1"/>
    <property type="molecule type" value="Genomic_DNA"/>
</dbReference>
<accession>A0A9W8E5V7</accession>
<feature type="domain" description="SET" evidence="6">
    <location>
        <begin position="115"/>
        <end position="344"/>
    </location>
</feature>
<dbReference type="PROSITE" id="PS50280">
    <property type="entry name" value="SET"/>
    <property type="match status" value="1"/>
</dbReference>
<dbReference type="InterPro" id="IPR002893">
    <property type="entry name" value="Znf_MYND"/>
</dbReference>
<dbReference type="Pfam" id="PF00856">
    <property type="entry name" value="SET"/>
    <property type="match status" value="1"/>
</dbReference>
<keyword evidence="1" id="KW-0479">Metal-binding</keyword>
<dbReference type="InterPro" id="IPR001214">
    <property type="entry name" value="SET_dom"/>
</dbReference>